<gene>
    <name evidence="1" type="ORF">MNBD_GAMMA15-596</name>
</gene>
<dbReference type="EMBL" id="UOFN01000096">
    <property type="protein sequence ID" value="VAW78539.1"/>
    <property type="molecule type" value="Genomic_DNA"/>
</dbReference>
<dbReference type="InterPro" id="IPR022529">
    <property type="entry name" value="DUF3530"/>
</dbReference>
<dbReference type="Pfam" id="PF12048">
    <property type="entry name" value="DUF3530"/>
    <property type="match status" value="2"/>
</dbReference>
<proteinExistence type="predicted"/>
<evidence type="ECO:0008006" key="2">
    <source>
        <dbReference type="Google" id="ProtNLM"/>
    </source>
</evidence>
<protein>
    <recommendedName>
        <fullName evidence="2">AB hydrolase-1 domain-containing protein</fullName>
    </recommendedName>
</protein>
<dbReference type="SUPFAM" id="SSF53474">
    <property type="entry name" value="alpha/beta-Hydrolases"/>
    <property type="match status" value="1"/>
</dbReference>
<name>A0A3B0YWA6_9ZZZZ</name>
<dbReference type="AlphaFoldDB" id="A0A3B0YWA6"/>
<sequence length="264" mass="28989">MQQTLKLLVWLIFSMLATTLCFAASDQAKEKRWAEQITDSLMDGEVHQLEAAGTSFLSIFTKASGRSTGRAVIIAHGMGVHPNWADVIQPLRVGLTEHGWSTLSIQMPILPNDADLKDYIPLFDEATVRIDAAVAMLRKRGNHTIILIGHSLGATMTAWHLANKKKPDVQGAVFIGIGSSEIDEKTNGVLSISKMGLPILDIYGSRDLNGVLSSVDARRSAAIRAGNKSYRQIEVEGADHFFTGMQDVLVRRIYGWLKSSFVKK</sequence>
<accession>A0A3B0YWA6</accession>
<reference evidence="1" key="1">
    <citation type="submission" date="2018-06" db="EMBL/GenBank/DDBJ databases">
        <authorList>
            <person name="Zhirakovskaya E."/>
        </authorList>
    </citation>
    <scope>NUCLEOTIDE SEQUENCE</scope>
</reference>
<dbReference type="InterPro" id="IPR029058">
    <property type="entry name" value="AB_hydrolase_fold"/>
</dbReference>
<dbReference type="Gene3D" id="3.40.50.1820">
    <property type="entry name" value="alpha/beta hydrolase"/>
    <property type="match status" value="1"/>
</dbReference>
<evidence type="ECO:0000313" key="1">
    <source>
        <dbReference type="EMBL" id="VAW78539.1"/>
    </source>
</evidence>
<organism evidence="1">
    <name type="scientific">hydrothermal vent metagenome</name>
    <dbReference type="NCBI Taxonomy" id="652676"/>
    <lineage>
        <taxon>unclassified sequences</taxon>
        <taxon>metagenomes</taxon>
        <taxon>ecological metagenomes</taxon>
    </lineage>
</organism>